<sequence>MRRVALIACVLTLSFAATAGEKFGGIDFHSSLPASQVRTLKQDISYLYKNPINETDPQFKTMANLSKVDGPNMYNWIYNRVKYVLGQSYDPRGKNIVKQKGHVFPSTPLPPSVANGNAQFWGVMIMYNMAAELYVAGKKEKTLMGLRLDDGTVYATSPRAGIIQVGEGLFLERLLVNKEPLSEANTIKRLGTIFHEARHGDGHSEHIGFIHAPCPSGHVLSGLEACEPYSNGSYSLEAVATKTMLLNCKTCSNEDKGKLTAAIADAYGRVIVRSHVKTEAELLAEIATYQQVIDFYVGYLAKNPVPAYVQELERMRAKKKESEDQLKELKTPAFAKAMDPKPEGSFKEASVEETSKLMNASLRK</sequence>
<feature type="compositionally biased region" description="Basic and acidic residues" evidence="1">
    <location>
        <begin position="338"/>
        <end position="355"/>
    </location>
</feature>
<dbReference type="KEGG" id="psti:SOO65_19005"/>
<protein>
    <submittedName>
        <fullName evidence="3">Uncharacterized protein</fullName>
    </submittedName>
</protein>
<dbReference type="RefSeq" id="WP_321394251.1">
    <property type="nucleotide sequence ID" value="NZ_CP139487.1"/>
</dbReference>
<proteinExistence type="predicted"/>
<evidence type="ECO:0000256" key="2">
    <source>
        <dbReference type="SAM" id="SignalP"/>
    </source>
</evidence>
<gene>
    <name evidence="3" type="ORF">SOO65_19005</name>
</gene>
<keyword evidence="4" id="KW-1185">Reference proteome</keyword>
<dbReference type="EMBL" id="CP139487">
    <property type="protein sequence ID" value="WPU64786.1"/>
    <property type="molecule type" value="Genomic_DNA"/>
</dbReference>
<evidence type="ECO:0000256" key="1">
    <source>
        <dbReference type="SAM" id="MobiDB-lite"/>
    </source>
</evidence>
<dbReference type="AlphaFoldDB" id="A0AAX4HNN5"/>
<evidence type="ECO:0000313" key="4">
    <source>
        <dbReference type="Proteomes" id="UP001324634"/>
    </source>
</evidence>
<evidence type="ECO:0000313" key="3">
    <source>
        <dbReference type="EMBL" id="WPU64786.1"/>
    </source>
</evidence>
<keyword evidence="2" id="KW-0732">Signal</keyword>
<feature type="region of interest" description="Disordered" evidence="1">
    <location>
        <begin position="319"/>
        <end position="364"/>
    </location>
</feature>
<name>A0AAX4HNN5_9BACT</name>
<dbReference type="Proteomes" id="UP001324634">
    <property type="component" value="Chromosome"/>
</dbReference>
<reference evidence="3 4" key="1">
    <citation type="submission" date="2023-11" db="EMBL/GenBank/DDBJ databases">
        <title>Peredibacter starrii A3.12.</title>
        <authorList>
            <person name="Mitchell R.J."/>
        </authorList>
    </citation>
    <scope>NUCLEOTIDE SEQUENCE [LARGE SCALE GENOMIC DNA]</scope>
    <source>
        <strain evidence="3 4">A3.12</strain>
    </source>
</reference>
<feature type="chain" id="PRO_5043365670" evidence="2">
    <location>
        <begin position="20"/>
        <end position="364"/>
    </location>
</feature>
<accession>A0AAX4HNN5</accession>
<feature type="signal peptide" evidence="2">
    <location>
        <begin position="1"/>
        <end position="19"/>
    </location>
</feature>
<feature type="compositionally biased region" description="Basic and acidic residues" evidence="1">
    <location>
        <begin position="319"/>
        <end position="330"/>
    </location>
</feature>
<organism evidence="3 4">
    <name type="scientific">Peredibacter starrii</name>
    <dbReference type="NCBI Taxonomy" id="28202"/>
    <lineage>
        <taxon>Bacteria</taxon>
        <taxon>Pseudomonadati</taxon>
        <taxon>Bdellovibrionota</taxon>
        <taxon>Bacteriovoracia</taxon>
        <taxon>Bacteriovoracales</taxon>
        <taxon>Bacteriovoracaceae</taxon>
        <taxon>Peredibacter</taxon>
    </lineage>
</organism>